<dbReference type="AlphaFoldDB" id="A0A6A5UD57"/>
<feature type="compositionally biased region" description="Polar residues" evidence="1">
    <location>
        <begin position="126"/>
        <end position="141"/>
    </location>
</feature>
<dbReference type="Proteomes" id="UP000800035">
    <property type="component" value="Unassembled WGS sequence"/>
</dbReference>
<reference evidence="2" key="1">
    <citation type="journal article" date="2020" name="Stud. Mycol.">
        <title>101 Dothideomycetes genomes: a test case for predicting lifestyles and emergence of pathogens.</title>
        <authorList>
            <person name="Haridas S."/>
            <person name="Albert R."/>
            <person name="Binder M."/>
            <person name="Bloem J."/>
            <person name="Labutti K."/>
            <person name="Salamov A."/>
            <person name="Andreopoulos B."/>
            <person name="Baker S."/>
            <person name="Barry K."/>
            <person name="Bills G."/>
            <person name="Bluhm B."/>
            <person name="Cannon C."/>
            <person name="Castanera R."/>
            <person name="Culley D."/>
            <person name="Daum C."/>
            <person name="Ezra D."/>
            <person name="Gonzalez J."/>
            <person name="Henrissat B."/>
            <person name="Kuo A."/>
            <person name="Liang C."/>
            <person name="Lipzen A."/>
            <person name="Lutzoni F."/>
            <person name="Magnuson J."/>
            <person name="Mondo S."/>
            <person name="Nolan M."/>
            <person name="Ohm R."/>
            <person name="Pangilinan J."/>
            <person name="Park H.-J."/>
            <person name="Ramirez L."/>
            <person name="Alfaro M."/>
            <person name="Sun H."/>
            <person name="Tritt A."/>
            <person name="Yoshinaga Y."/>
            <person name="Zwiers L.-H."/>
            <person name="Turgeon B."/>
            <person name="Goodwin S."/>
            <person name="Spatafora J."/>
            <person name="Crous P."/>
            <person name="Grigoriev I."/>
        </authorList>
    </citation>
    <scope>NUCLEOTIDE SEQUENCE</scope>
    <source>
        <strain evidence="2">CBS 675.92</strain>
    </source>
</reference>
<feature type="region of interest" description="Disordered" evidence="1">
    <location>
        <begin position="60"/>
        <end position="163"/>
    </location>
</feature>
<name>A0A6A5UD57_9PLEO</name>
<organism evidence="2 3">
    <name type="scientific">Byssothecium circinans</name>
    <dbReference type="NCBI Taxonomy" id="147558"/>
    <lineage>
        <taxon>Eukaryota</taxon>
        <taxon>Fungi</taxon>
        <taxon>Dikarya</taxon>
        <taxon>Ascomycota</taxon>
        <taxon>Pezizomycotina</taxon>
        <taxon>Dothideomycetes</taxon>
        <taxon>Pleosporomycetidae</taxon>
        <taxon>Pleosporales</taxon>
        <taxon>Massarineae</taxon>
        <taxon>Massarinaceae</taxon>
        <taxon>Byssothecium</taxon>
    </lineage>
</organism>
<proteinExistence type="predicted"/>
<feature type="compositionally biased region" description="Basic and acidic residues" evidence="1">
    <location>
        <begin position="73"/>
        <end position="97"/>
    </location>
</feature>
<dbReference type="EMBL" id="ML976980">
    <property type="protein sequence ID" value="KAF1961662.1"/>
    <property type="molecule type" value="Genomic_DNA"/>
</dbReference>
<keyword evidence="3" id="KW-1185">Reference proteome</keyword>
<sequence>MHGAFLAALDTLSSVASSGLDYCGKRFISIGAEMVKSKDAAEIEEWRRESEPVEVDWHVVKGKNPNEAFAVSEGRKKNRDEGGDHPTARQIREEIECGRAGTAKRKARGQQEPVERSTAPDLGTWPKNQTIRATDDSSPSTPRGLKKSKQDPESQEGVEQQENTIAMQQAKSILTAINKKRDTARHTPISEITIHFTDAAVAVLLFDNDLRNKQESRPLASSPASQK</sequence>
<protein>
    <submittedName>
        <fullName evidence="2">Uncharacterized protein</fullName>
    </submittedName>
</protein>
<evidence type="ECO:0000313" key="3">
    <source>
        <dbReference type="Proteomes" id="UP000800035"/>
    </source>
</evidence>
<evidence type="ECO:0000256" key="1">
    <source>
        <dbReference type="SAM" id="MobiDB-lite"/>
    </source>
</evidence>
<evidence type="ECO:0000313" key="2">
    <source>
        <dbReference type="EMBL" id="KAF1961662.1"/>
    </source>
</evidence>
<gene>
    <name evidence="2" type="ORF">CC80DRAFT_543025</name>
</gene>
<accession>A0A6A5UD57</accession>